<comment type="similarity">
    <text evidence="5">Belongs to the RimM family.</text>
</comment>
<evidence type="ECO:0000259" key="7">
    <source>
        <dbReference type="Pfam" id="PF24986"/>
    </source>
</evidence>
<dbReference type="GO" id="GO:0005840">
    <property type="term" value="C:ribosome"/>
    <property type="evidence" value="ECO:0007669"/>
    <property type="project" value="InterPro"/>
</dbReference>
<dbReference type="PANTHER" id="PTHR33692">
    <property type="entry name" value="RIBOSOME MATURATION FACTOR RIMM"/>
    <property type="match status" value="1"/>
</dbReference>
<comment type="domain">
    <text evidence="5">The PRC barrel domain binds ribosomal protein uS19.</text>
</comment>
<dbReference type="Gene3D" id="2.40.30.60">
    <property type="entry name" value="RimM"/>
    <property type="match status" value="1"/>
</dbReference>
<dbReference type="InterPro" id="IPR011961">
    <property type="entry name" value="RimM"/>
</dbReference>
<dbReference type="InterPro" id="IPR009000">
    <property type="entry name" value="Transl_B-barrel_sf"/>
</dbReference>
<dbReference type="PANTHER" id="PTHR33692:SF1">
    <property type="entry name" value="RIBOSOME MATURATION FACTOR RIMM"/>
    <property type="match status" value="1"/>
</dbReference>
<accession>A0A932CPD3</accession>
<keyword evidence="2 5" id="KW-0690">Ribosome biogenesis</keyword>
<reference evidence="8" key="1">
    <citation type="submission" date="2020-07" db="EMBL/GenBank/DDBJ databases">
        <title>Huge and variable diversity of episymbiotic CPR bacteria and DPANN archaea in groundwater ecosystems.</title>
        <authorList>
            <person name="He C.Y."/>
            <person name="Keren R."/>
            <person name="Whittaker M."/>
            <person name="Farag I.F."/>
            <person name="Doudna J."/>
            <person name="Cate J.H.D."/>
            <person name="Banfield J.F."/>
        </authorList>
    </citation>
    <scope>NUCLEOTIDE SEQUENCE</scope>
    <source>
        <strain evidence="8">NC_groundwater_672_Ag_B-0.1um_62_36</strain>
    </source>
</reference>
<proteinExistence type="inferred from homology"/>
<evidence type="ECO:0000256" key="3">
    <source>
        <dbReference type="ARBA" id="ARBA00022552"/>
    </source>
</evidence>
<evidence type="ECO:0000256" key="5">
    <source>
        <dbReference type="HAMAP-Rule" id="MF_00014"/>
    </source>
</evidence>
<dbReference type="EMBL" id="JACPRF010000250">
    <property type="protein sequence ID" value="MBI2876871.1"/>
    <property type="molecule type" value="Genomic_DNA"/>
</dbReference>
<organism evidence="8 9">
    <name type="scientific">Tectimicrobiota bacterium</name>
    <dbReference type="NCBI Taxonomy" id="2528274"/>
    <lineage>
        <taxon>Bacteria</taxon>
        <taxon>Pseudomonadati</taxon>
        <taxon>Nitrospinota/Tectimicrobiota group</taxon>
        <taxon>Candidatus Tectimicrobiota</taxon>
    </lineage>
</organism>
<dbReference type="SUPFAM" id="SSF50447">
    <property type="entry name" value="Translation proteins"/>
    <property type="match status" value="1"/>
</dbReference>
<sequence length="159" mass="18326">MKPQGLKGEIRILPVLEHLEEYARLDEIYITHEGSEAARYLVEGIRKKGNLLIFRLKNCGSVEAAQRLVGSDVGILRNQLKELPPDHYYWFEIEGLEVFSEEGRYFGVVQEIFPTGSNDVYLIKSDTQELLVPAIHEVVTQIDLKERRMIIRPLEGLFE</sequence>
<dbReference type="SUPFAM" id="SSF50346">
    <property type="entry name" value="PRC-barrel domain"/>
    <property type="match status" value="1"/>
</dbReference>
<dbReference type="GO" id="GO:0005737">
    <property type="term" value="C:cytoplasm"/>
    <property type="evidence" value="ECO:0007669"/>
    <property type="project" value="UniProtKB-SubCell"/>
</dbReference>
<dbReference type="GO" id="GO:0006364">
    <property type="term" value="P:rRNA processing"/>
    <property type="evidence" value="ECO:0007669"/>
    <property type="project" value="UniProtKB-UniRule"/>
</dbReference>
<keyword evidence="4 5" id="KW-0143">Chaperone</keyword>
<dbReference type="HAMAP" id="MF_00014">
    <property type="entry name" value="Ribosome_mat_RimM"/>
    <property type="match status" value="1"/>
</dbReference>
<dbReference type="NCBIfam" id="TIGR02273">
    <property type="entry name" value="16S_RimM"/>
    <property type="match status" value="1"/>
</dbReference>
<evidence type="ECO:0000256" key="2">
    <source>
        <dbReference type="ARBA" id="ARBA00022517"/>
    </source>
</evidence>
<comment type="subunit">
    <text evidence="5">Binds ribosomal protein uS19.</text>
</comment>
<dbReference type="InterPro" id="IPR036976">
    <property type="entry name" value="RimM_N_sf"/>
</dbReference>
<dbReference type="Pfam" id="PF24986">
    <property type="entry name" value="PRC_RimM"/>
    <property type="match status" value="1"/>
</dbReference>
<dbReference type="Gene3D" id="2.30.30.240">
    <property type="entry name" value="PRC-barrel domain"/>
    <property type="match status" value="1"/>
</dbReference>
<evidence type="ECO:0000313" key="9">
    <source>
        <dbReference type="Proteomes" id="UP000769766"/>
    </source>
</evidence>
<evidence type="ECO:0000256" key="4">
    <source>
        <dbReference type="ARBA" id="ARBA00023186"/>
    </source>
</evidence>
<dbReference type="InterPro" id="IPR011033">
    <property type="entry name" value="PRC_barrel-like_sf"/>
</dbReference>
<comment type="caution">
    <text evidence="8">The sequence shown here is derived from an EMBL/GenBank/DDBJ whole genome shotgun (WGS) entry which is preliminary data.</text>
</comment>
<dbReference type="Pfam" id="PF01782">
    <property type="entry name" value="RimM"/>
    <property type="match status" value="1"/>
</dbReference>
<dbReference type="InterPro" id="IPR002676">
    <property type="entry name" value="RimM_N"/>
</dbReference>
<comment type="function">
    <text evidence="5">An accessory protein needed during the final step in the assembly of 30S ribosomal subunit, possibly for assembly of the head region. Essential for efficient processing of 16S rRNA. May be needed both before and after RbfA during the maturation of 16S rRNA. It has affinity for free ribosomal 30S subunits but not for 70S ribosomes.</text>
</comment>
<dbReference type="GO" id="GO:0043022">
    <property type="term" value="F:ribosome binding"/>
    <property type="evidence" value="ECO:0007669"/>
    <property type="project" value="InterPro"/>
</dbReference>
<feature type="domain" description="Ribosome maturation factor RimM PRC barrel" evidence="7">
    <location>
        <begin position="90"/>
        <end position="156"/>
    </location>
</feature>
<evidence type="ECO:0000259" key="6">
    <source>
        <dbReference type="Pfam" id="PF01782"/>
    </source>
</evidence>
<evidence type="ECO:0000313" key="8">
    <source>
        <dbReference type="EMBL" id="MBI2876871.1"/>
    </source>
</evidence>
<dbReference type="InterPro" id="IPR056792">
    <property type="entry name" value="PRC_RimM"/>
</dbReference>
<name>A0A932CPD3_UNCTE</name>
<evidence type="ECO:0000256" key="1">
    <source>
        <dbReference type="ARBA" id="ARBA00022490"/>
    </source>
</evidence>
<keyword evidence="3 5" id="KW-0698">rRNA processing</keyword>
<dbReference type="AlphaFoldDB" id="A0A932CPD3"/>
<gene>
    <name evidence="5 8" type="primary">rimM</name>
    <name evidence="8" type="ORF">HYY20_08320</name>
</gene>
<dbReference type="GO" id="GO:0042274">
    <property type="term" value="P:ribosomal small subunit biogenesis"/>
    <property type="evidence" value="ECO:0007669"/>
    <property type="project" value="UniProtKB-UniRule"/>
</dbReference>
<feature type="domain" description="RimM N-terminal" evidence="6">
    <location>
        <begin position="2"/>
        <end position="78"/>
    </location>
</feature>
<comment type="subcellular location">
    <subcellularLocation>
        <location evidence="5">Cytoplasm</location>
    </subcellularLocation>
</comment>
<protein>
    <recommendedName>
        <fullName evidence="5">Ribosome maturation factor RimM</fullName>
    </recommendedName>
</protein>
<keyword evidence="1 5" id="KW-0963">Cytoplasm</keyword>
<dbReference type="Proteomes" id="UP000769766">
    <property type="component" value="Unassembled WGS sequence"/>
</dbReference>